<evidence type="ECO:0000256" key="4">
    <source>
        <dbReference type="ARBA" id="ARBA00023002"/>
    </source>
</evidence>
<keyword evidence="4" id="KW-0560">Oxidoreductase</keyword>
<dbReference type="SUPFAM" id="SSF54373">
    <property type="entry name" value="FAD-linked reductases, C-terminal domain"/>
    <property type="match status" value="1"/>
</dbReference>
<protein>
    <submittedName>
        <fullName evidence="6">FAD-dependent oxidoreductase</fullName>
    </submittedName>
</protein>
<dbReference type="AlphaFoldDB" id="A0A7K1FTI8"/>
<sequence>MTEQRSVVVIGGGLAGASSAWRLAARGHRVTLVEQFEPGHDRGASHGTSRIFRHAYEDRRYVDLAARAGRGWARLERLTGRHVYDRTGAVDHGDPVTVQRLAGVLGAAGLEFEILSPGAAQRRWPGLRFDTVAVHHPSAGRLLADEAIAGLWQAAGQAGAVLRTGTKVQAVRTPRGRAEVVLGDEVLIADQVVIAAGAWTPALADGLLDLPRVRTTQEQPLHFPTELPLDVWPSFIHHSGAGLDIPGGIYGLASAEGVKAGEHGTGPEVDPDHRPDTRPAGVERVQAYAREWLPGVDAERPSAVSCLYTTTPDHHFLIDRVGPVTVAAGFSGHGFKFGPAIGDLVVDLVEDRRAVTGLFALDRRRTAAAG</sequence>
<dbReference type="Gene3D" id="3.30.9.10">
    <property type="entry name" value="D-Amino Acid Oxidase, subunit A, domain 2"/>
    <property type="match status" value="1"/>
</dbReference>
<organism evidence="6 7">
    <name type="scientific">Nakamurella alba</name>
    <dbReference type="NCBI Taxonomy" id="2665158"/>
    <lineage>
        <taxon>Bacteria</taxon>
        <taxon>Bacillati</taxon>
        <taxon>Actinomycetota</taxon>
        <taxon>Actinomycetes</taxon>
        <taxon>Nakamurellales</taxon>
        <taxon>Nakamurellaceae</taxon>
        <taxon>Nakamurella</taxon>
    </lineage>
</organism>
<dbReference type="InterPro" id="IPR006076">
    <property type="entry name" value="FAD-dep_OxRdtase"/>
</dbReference>
<dbReference type="InterPro" id="IPR036188">
    <property type="entry name" value="FAD/NAD-bd_sf"/>
</dbReference>
<evidence type="ECO:0000256" key="2">
    <source>
        <dbReference type="ARBA" id="ARBA00022630"/>
    </source>
</evidence>
<proteinExistence type="predicted"/>
<dbReference type="Proteomes" id="UP000460221">
    <property type="component" value="Unassembled WGS sequence"/>
</dbReference>
<dbReference type="GO" id="GO:0050660">
    <property type="term" value="F:flavin adenine dinucleotide binding"/>
    <property type="evidence" value="ECO:0007669"/>
    <property type="project" value="InterPro"/>
</dbReference>
<dbReference type="EMBL" id="WLYK01000008">
    <property type="protein sequence ID" value="MTD16114.1"/>
    <property type="molecule type" value="Genomic_DNA"/>
</dbReference>
<gene>
    <name evidence="6" type="ORF">GIS00_19430</name>
</gene>
<dbReference type="Pfam" id="PF01266">
    <property type="entry name" value="DAO"/>
    <property type="match status" value="1"/>
</dbReference>
<evidence type="ECO:0000313" key="6">
    <source>
        <dbReference type="EMBL" id="MTD16114.1"/>
    </source>
</evidence>
<dbReference type="GO" id="GO:0008115">
    <property type="term" value="F:sarcosine oxidase activity"/>
    <property type="evidence" value="ECO:0007669"/>
    <property type="project" value="TreeGrafter"/>
</dbReference>
<evidence type="ECO:0000259" key="5">
    <source>
        <dbReference type="Pfam" id="PF01266"/>
    </source>
</evidence>
<dbReference type="PANTHER" id="PTHR10961:SF7">
    <property type="entry name" value="FAD DEPENDENT OXIDOREDUCTASE DOMAIN-CONTAINING PROTEIN"/>
    <property type="match status" value="1"/>
</dbReference>
<dbReference type="Gene3D" id="3.50.50.60">
    <property type="entry name" value="FAD/NAD(P)-binding domain"/>
    <property type="match status" value="1"/>
</dbReference>
<feature type="domain" description="FAD dependent oxidoreductase" evidence="5">
    <location>
        <begin position="7"/>
        <end position="348"/>
    </location>
</feature>
<name>A0A7K1FTI8_9ACTN</name>
<keyword evidence="2" id="KW-0285">Flavoprotein</keyword>
<evidence type="ECO:0000256" key="3">
    <source>
        <dbReference type="ARBA" id="ARBA00022827"/>
    </source>
</evidence>
<keyword evidence="7" id="KW-1185">Reference proteome</keyword>
<evidence type="ECO:0000256" key="1">
    <source>
        <dbReference type="ARBA" id="ARBA00001974"/>
    </source>
</evidence>
<dbReference type="PANTHER" id="PTHR10961">
    <property type="entry name" value="PEROXISOMAL SARCOSINE OXIDASE"/>
    <property type="match status" value="1"/>
</dbReference>
<evidence type="ECO:0000313" key="7">
    <source>
        <dbReference type="Proteomes" id="UP000460221"/>
    </source>
</evidence>
<dbReference type="SUPFAM" id="SSF51905">
    <property type="entry name" value="FAD/NAD(P)-binding domain"/>
    <property type="match status" value="1"/>
</dbReference>
<accession>A0A7K1FTI8</accession>
<comment type="caution">
    <text evidence="6">The sequence shown here is derived from an EMBL/GenBank/DDBJ whole genome shotgun (WGS) entry which is preliminary data.</text>
</comment>
<reference evidence="6 7" key="1">
    <citation type="submission" date="2019-11" db="EMBL/GenBank/DDBJ databases">
        <authorList>
            <person name="Jiang L.-Q."/>
        </authorList>
    </citation>
    <scope>NUCLEOTIDE SEQUENCE [LARGE SCALE GENOMIC DNA]</scope>
    <source>
        <strain evidence="6 7">YIM 132087</strain>
    </source>
</reference>
<dbReference type="RefSeq" id="WP_154770082.1">
    <property type="nucleotide sequence ID" value="NZ_WLYK01000008.1"/>
</dbReference>
<comment type="cofactor">
    <cofactor evidence="1">
        <name>FAD</name>
        <dbReference type="ChEBI" id="CHEBI:57692"/>
    </cofactor>
</comment>
<keyword evidence="3" id="KW-0274">FAD</keyword>
<dbReference type="InterPro" id="IPR045170">
    <property type="entry name" value="MTOX"/>
</dbReference>